<name>A0A428MK69_9BACT</name>
<feature type="domain" description="Fibronectin type-III" evidence="1">
    <location>
        <begin position="728"/>
        <end position="821"/>
    </location>
</feature>
<proteinExistence type="predicted"/>
<comment type="caution">
    <text evidence="2">The sequence shown here is derived from an EMBL/GenBank/DDBJ whole genome shotgun (WGS) entry which is preliminary data.</text>
</comment>
<dbReference type="InterPro" id="IPR013783">
    <property type="entry name" value="Ig-like_fold"/>
</dbReference>
<dbReference type="InterPro" id="IPR054090">
    <property type="entry name" value="Cep192_Spd-2-like_dom"/>
</dbReference>
<evidence type="ECO:0000313" key="2">
    <source>
        <dbReference type="EMBL" id="RSL17361.1"/>
    </source>
</evidence>
<dbReference type="CDD" id="cd00063">
    <property type="entry name" value="FN3"/>
    <property type="match status" value="1"/>
</dbReference>
<keyword evidence="3" id="KW-1185">Reference proteome</keyword>
<dbReference type="InterPro" id="IPR003961">
    <property type="entry name" value="FN3_dom"/>
</dbReference>
<protein>
    <submittedName>
        <fullName evidence="2">ASPM-SPD-2-Hydin domain-containing protein</fullName>
    </submittedName>
</protein>
<dbReference type="Pfam" id="PF22073">
    <property type="entry name" value="Cep192_D4"/>
    <property type="match status" value="1"/>
</dbReference>
<accession>A0A428MK69</accession>
<dbReference type="InterPro" id="IPR036116">
    <property type="entry name" value="FN3_sf"/>
</dbReference>
<dbReference type="PROSITE" id="PS50853">
    <property type="entry name" value="FN3"/>
    <property type="match status" value="1"/>
</dbReference>
<organism evidence="2 3">
    <name type="scientific">Edaphobacter aggregans</name>
    <dbReference type="NCBI Taxonomy" id="570835"/>
    <lineage>
        <taxon>Bacteria</taxon>
        <taxon>Pseudomonadati</taxon>
        <taxon>Acidobacteriota</taxon>
        <taxon>Terriglobia</taxon>
        <taxon>Terriglobales</taxon>
        <taxon>Acidobacteriaceae</taxon>
        <taxon>Edaphobacter</taxon>
    </lineage>
</organism>
<gene>
    <name evidence="2" type="ORF">EDE15_2893</name>
</gene>
<evidence type="ECO:0000313" key="3">
    <source>
        <dbReference type="Proteomes" id="UP000269669"/>
    </source>
</evidence>
<dbReference type="AlphaFoldDB" id="A0A428MK69"/>
<dbReference type="EMBL" id="RSDW01000001">
    <property type="protein sequence ID" value="RSL17361.1"/>
    <property type="molecule type" value="Genomic_DNA"/>
</dbReference>
<evidence type="ECO:0000259" key="1">
    <source>
        <dbReference type="PROSITE" id="PS50853"/>
    </source>
</evidence>
<dbReference type="Gene3D" id="2.60.40.10">
    <property type="entry name" value="Immunoglobulins"/>
    <property type="match status" value="2"/>
</dbReference>
<reference evidence="2 3" key="1">
    <citation type="submission" date="2018-12" db="EMBL/GenBank/DDBJ databases">
        <title>Sequencing of bacterial isolates from soil warming experiment in Harvard Forest, Massachusetts, USA.</title>
        <authorList>
            <person name="Deangelis K."/>
        </authorList>
    </citation>
    <scope>NUCLEOTIDE SEQUENCE [LARGE SCALE GENOMIC DNA]</scope>
    <source>
        <strain evidence="2 3">EB153</strain>
    </source>
</reference>
<sequence length="821" mass="83198">MFHNYAISSSSDYIVEITGSSDNAEVQQPNGLRIQSAAKTPQLRKWWGALALAMAFCLSLSLGSRFASASSVAPYPAVDTFSGSGALSANWTNTSSYGQGYVPLAQGGGTVAPSVSGQQGLATYTGISFSNDQYAQAKFVGYSSAQGSTGVCVRMNTAGNGVCYLGDYGLLYSLANGAGNYIIASNCPVAANGDTIQLLVTGTTYTCTDISSGSSVSATDSLYSTGNPGILVDQRKSTVYALASFQADCVPSCNTNSPYPAVDTFSGSGALSTNWTNTSSYGQGYVSLAQNSGTVAPSVSGQQGLATYTGISFSNDQYAQAKFVGYSSAQGSTGVCVRMNTAGNGVCYLGDYGLLYSLANGAGNYIIASNCPVAANGDTIQLLVTGTTYTCTDISSGSSVSATDSLYSTGNPGILVDQRKSTVYALASFQADCVPSCNTNSPYPAVDTFSGSGALSTNWTNTSSYGQGYVSLAQNSGTVAPSVSGQQGLATYTGISFSNDQYAQAKFVGYSSAQGSTGVCVRMNTAGNGVCYLGDYGLLYSLANGAGNYIIASNCPVAANGDTIQLLVTGTTYTCTDISSGSSVSATDSLYSTGNPGILVDQRKSTIYALASFQADCVPSCSGGSSPTPPSTANPQLTVSVTSLSFGSVTVNTAATQSVTLSSTGTSPVTVSAAAITGSGFTIISGSLPVTLNPTQTVTLQVQFQPTATGGAAGQITISSNSTTGGTAVVALSGIGTAAAAHEVYLNWDAPSSSPDPVAGYNIYRSISSGSFQLITASPDAQTAYVDSAVASGSTYSYLVKSVDYNGVESVPSNQITVTIP</sequence>
<dbReference type="NCBIfam" id="NF012200">
    <property type="entry name" value="choice_anch_D"/>
    <property type="match status" value="1"/>
</dbReference>
<dbReference type="Proteomes" id="UP000269669">
    <property type="component" value="Unassembled WGS sequence"/>
</dbReference>
<dbReference type="SUPFAM" id="SSF49265">
    <property type="entry name" value="Fibronectin type III"/>
    <property type="match status" value="1"/>
</dbReference>